<accession>A0A0D7CEU3</accession>
<dbReference type="AlphaFoldDB" id="A0A0D7CEU3"/>
<comment type="caution">
    <text evidence="1">The sequence shown here is derived from an EMBL/GenBank/DDBJ whole genome shotgun (WGS) entry which is preliminary data.</text>
</comment>
<gene>
    <name evidence="1" type="ORF">SNA_32050</name>
</gene>
<dbReference type="PATRIC" id="fig|1240678.4.peg.6855"/>
<proteinExistence type="predicted"/>
<name>A0A0D7CEU3_9ACTN</name>
<reference evidence="1 2" key="1">
    <citation type="submission" date="2014-09" db="EMBL/GenBank/DDBJ databases">
        <title>Draft genome sequence of Streptomyces natalensis ATCC 27448, producer of the antifungal pimaricin.</title>
        <authorList>
            <person name="Mendes M.V."/>
            <person name="Beites T."/>
            <person name="Pires S."/>
            <person name="Santos C.L."/>
            <person name="Moradas-Ferreira P."/>
        </authorList>
    </citation>
    <scope>NUCLEOTIDE SEQUENCE [LARGE SCALE GENOMIC DNA]</scope>
    <source>
        <strain evidence="1 2">ATCC 27448</strain>
    </source>
</reference>
<protein>
    <submittedName>
        <fullName evidence="1">Uncharacterized protein</fullName>
    </submittedName>
</protein>
<dbReference type="Proteomes" id="UP000032458">
    <property type="component" value="Unassembled WGS sequence"/>
</dbReference>
<evidence type="ECO:0000313" key="2">
    <source>
        <dbReference type="Proteomes" id="UP000032458"/>
    </source>
</evidence>
<sequence length="83" mass="8523">MAGALGGALWWWAALRLTLEPQAAGTVEGAVVMGGWGLSLLPVHCVPWVGRGKGAAGVAEKFGAKAKGAGAAVARAWRRRRDS</sequence>
<keyword evidence="2" id="KW-1185">Reference proteome</keyword>
<evidence type="ECO:0000313" key="1">
    <source>
        <dbReference type="EMBL" id="KIZ14723.1"/>
    </source>
</evidence>
<organism evidence="1 2">
    <name type="scientific">Streptomyces natalensis ATCC 27448</name>
    <dbReference type="NCBI Taxonomy" id="1240678"/>
    <lineage>
        <taxon>Bacteria</taxon>
        <taxon>Bacillati</taxon>
        <taxon>Actinomycetota</taxon>
        <taxon>Actinomycetes</taxon>
        <taxon>Kitasatosporales</taxon>
        <taxon>Streptomycetaceae</taxon>
        <taxon>Streptomyces</taxon>
    </lineage>
</organism>
<dbReference type="EMBL" id="JRKI01000056">
    <property type="protein sequence ID" value="KIZ14723.1"/>
    <property type="molecule type" value="Genomic_DNA"/>
</dbReference>